<dbReference type="Proteomes" id="UP000680279">
    <property type="component" value="Unassembled WGS sequence"/>
</dbReference>
<evidence type="ECO:0000313" key="2">
    <source>
        <dbReference type="Proteomes" id="UP000680279"/>
    </source>
</evidence>
<reference evidence="1 2" key="1">
    <citation type="submission" date="2021-03" db="EMBL/GenBank/DDBJ databases">
        <title>Antimicrobial resistance genes in bacteria isolated from Japanese honey, and their potential for conferring macrolide and lincosamide resistance in the American foulbrood pathogen Paenibacillus larvae.</title>
        <authorList>
            <person name="Okamoto M."/>
            <person name="Kumagai M."/>
            <person name="Kanamori H."/>
            <person name="Takamatsu D."/>
        </authorList>
    </citation>
    <scope>NUCLEOTIDE SEQUENCE [LARGE SCALE GENOMIC DNA]</scope>
    <source>
        <strain evidence="1 2">J1TS3</strain>
    </source>
</reference>
<proteinExistence type="predicted"/>
<name>A0ABQ4K4X5_9BACI</name>
<protein>
    <submittedName>
        <fullName evidence="1">Uncharacterized protein</fullName>
    </submittedName>
</protein>
<dbReference type="EMBL" id="BOQT01000006">
    <property type="protein sequence ID" value="GIN20785.1"/>
    <property type="molecule type" value="Genomic_DNA"/>
</dbReference>
<accession>A0ABQ4K4X5</accession>
<gene>
    <name evidence="1" type="ORF">J1TS3_19190</name>
</gene>
<comment type="caution">
    <text evidence="1">The sequence shown here is derived from an EMBL/GenBank/DDBJ whole genome shotgun (WGS) entry which is preliminary data.</text>
</comment>
<evidence type="ECO:0000313" key="1">
    <source>
        <dbReference type="EMBL" id="GIN20785.1"/>
    </source>
</evidence>
<organism evidence="1 2">
    <name type="scientific">Siminovitchia fordii</name>
    <dbReference type="NCBI Taxonomy" id="254759"/>
    <lineage>
        <taxon>Bacteria</taxon>
        <taxon>Bacillati</taxon>
        <taxon>Bacillota</taxon>
        <taxon>Bacilli</taxon>
        <taxon>Bacillales</taxon>
        <taxon>Bacillaceae</taxon>
        <taxon>Siminovitchia</taxon>
    </lineage>
</organism>
<keyword evidence="2" id="KW-1185">Reference proteome</keyword>
<sequence length="81" mass="9290">MVCAMPEPNGQSWHRVEKGCSTCNEKDLEDFKQTMINLILSNSQLNHNDETLNLNNEGEIKNIAHKEAPPKDYNNLHNELK</sequence>